<name>A0A6A1Q7B9_BALPH</name>
<evidence type="ECO:0000313" key="4">
    <source>
        <dbReference type="Proteomes" id="UP000437017"/>
    </source>
</evidence>
<gene>
    <name evidence="3" type="ORF">E2I00_010144</name>
</gene>
<dbReference type="Proteomes" id="UP000437017">
    <property type="component" value="Unassembled WGS sequence"/>
</dbReference>
<evidence type="ECO:0000256" key="2">
    <source>
        <dbReference type="RuleBase" id="RU003860"/>
    </source>
</evidence>
<dbReference type="InterPro" id="IPR002634">
    <property type="entry name" value="BolA"/>
</dbReference>
<proteinExistence type="inferred from homology"/>
<dbReference type="Pfam" id="PF01722">
    <property type="entry name" value="BolA"/>
    <property type="match status" value="1"/>
</dbReference>
<dbReference type="InterPro" id="IPR050961">
    <property type="entry name" value="BolA/IbaG_stress_morph_reg"/>
</dbReference>
<dbReference type="PANTHER" id="PTHR46229">
    <property type="entry name" value="BOLA TRANSCRIPTION REGULATOR"/>
    <property type="match status" value="1"/>
</dbReference>
<accession>A0A6A1Q7B9</accession>
<protein>
    <submittedName>
        <fullName evidence="3">Uncharacterized protein</fullName>
    </submittedName>
</protein>
<evidence type="ECO:0000313" key="3">
    <source>
        <dbReference type="EMBL" id="KAB0402699.1"/>
    </source>
</evidence>
<dbReference type="Gene3D" id="3.30.300.90">
    <property type="entry name" value="BolA-like"/>
    <property type="match status" value="1"/>
</dbReference>
<evidence type="ECO:0000256" key="1">
    <source>
        <dbReference type="ARBA" id="ARBA00005578"/>
    </source>
</evidence>
<keyword evidence="4" id="KW-1185">Reference proteome</keyword>
<organism evidence="3 4">
    <name type="scientific">Balaenoptera physalus</name>
    <name type="common">Fin whale</name>
    <name type="synonym">Balaena physalus</name>
    <dbReference type="NCBI Taxonomy" id="9770"/>
    <lineage>
        <taxon>Eukaryota</taxon>
        <taxon>Metazoa</taxon>
        <taxon>Chordata</taxon>
        <taxon>Craniata</taxon>
        <taxon>Vertebrata</taxon>
        <taxon>Euteleostomi</taxon>
        <taxon>Mammalia</taxon>
        <taxon>Eutheria</taxon>
        <taxon>Laurasiatheria</taxon>
        <taxon>Artiodactyla</taxon>
        <taxon>Whippomorpha</taxon>
        <taxon>Cetacea</taxon>
        <taxon>Mysticeti</taxon>
        <taxon>Balaenopteridae</taxon>
        <taxon>Balaenoptera</taxon>
    </lineage>
</organism>
<dbReference type="PANTHER" id="PTHR46229:SF2">
    <property type="entry name" value="BOLA-LIKE PROTEIN 1"/>
    <property type="match status" value="1"/>
</dbReference>
<comment type="caution">
    <text evidence="3">The sequence shown here is derived from an EMBL/GenBank/DDBJ whole genome shotgun (WGS) entry which is preliminary data.</text>
</comment>
<sequence length="79" mass="8736">MKLEPTLNPEVLELLVESSGHISHQAVEVHFRMAVVGSRFQGLSPLQWHWLVHTALSEGLVGLAHALTIYLVTDPCPVE</sequence>
<dbReference type="EMBL" id="SGJD01000960">
    <property type="protein sequence ID" value="KAB0402699.1"/>
    <property type="molecule type" value="Genomic_DNA"/>
</dbReference>
<dbReference type="SUPFAM" id="SSF82657">
    <property type="entry name" value="BolA-like"/>
    <property type="match status" value="1"/>
</dbReference>
<dbReference type="GO" id="GO:0005739">
    <property type="term" value="C:mitochondrion"/>
    <property type="evidence" value="ECO:0007669"/>
    <property type="project" value="TreeGrafter"/>
</dbReference>
<dbReference type="InterPro" id="IPR036065">
    <property type="entry name" value="BolA-like_sf"/>
</dbReference>
<dbReference type="OrthoDB" id="411584at2759"/>
<dbReference type="PIRSF" id="PIRSF003113">
    <property type="entry name" value="BolA"/>
    <property type="match status" value="1"/>
</dbReference>
<reference evidence="3 4" key="1">
    <citation type="journal article" date="2019" name="PLoS ONE">
        <title>Genomic analyses reveal an absence of contemporary introgressive admixture between fin whales and blue whales, despite known hybrids.</title>
        <authorList>
            <person name="Westbury M.V."/>
            <person name="Petersen B."/>
            <person name="Lorenzen E.D."/>
        </authorList>
    </citation>
    <scope>NUCLEOTIDE SEQUENCE [LARGE SCALE GENOMIC DNA]</scope>
    <source>
        <strain evidence="3">FinWhale-01</strain>
    </source>
</reference>
<dbReference type="AlphaFoldDB" id="A0A6A1Q7B9"/>
<comment type="similarity">
    <text evidence="1 2">Belongs to the BolA/IbaG family.</text>
</comment>